<feature type="transmembrane region" description="Helical" evidence="1">
    <location>
        <begin position="55"/>
        <end position="75"/>
    </location>
</feature>
<name>A0A6J4UDR7_9BACT</name>
<feature type="transmembrane region" description="Helical" evidence="1">
    <location>
        <begin position="16"/>
        <end position="34"/>
    </location>
</feature>
<dbReference type="AlphaFoldDB" id="A0A6J4UDR7"/>
<evidence type="ECO:0000259" key="2">
    <source>
        <dbReference type="Pfam" id="PF07331"/>
    </source>
</evidence>
<evidence type="ECO:0000313" key="3">
    <source>
        <dbReference type="EMBL" id="CAA9545631.1"/>
    </source>
</evidence>
<organism evidence="3">
    <name type="scientific">uncultured Thermomicrobiales bacterium</name>
    <dbReference type="NCBI Taxonomy" id="1645740"/>
    <lineage>
        <taxon>Bacteria</taxon>
        <taxon>Pseudomonadati</taxon>
        <taxon>Thermomicrobiota</taxon>
        <taxon>Thermomicrobia</taxon>
        <taxon>Thermomicrobiales</taxon>
        <taxon>environmental samples</taxon>
    </lineage>
</organism>
<sequence>MTSADKSSSATRWSRIAELLLALGVVALGIIVLVQTQDIRVTRAAARIGPRVIPTIVGGGLVLIGVWYAISALWAPATQSEAESEDVDPTLPADWATIGGIGVALVVYMLTIERLGFIIASALLFVITAFSMGSRSYLRDVAVAILIAVGVYVAFSSGLGVRLPEGVLDGRF</sequence>
<proteinExistence type="predicted"/>
<feature type="domain" description="DUF1468" evidence="2">
    <location>
        <begin position="21"/>
        <end position="164"/>
    </location>
</feature>
<keyword evidence="1" id="KW-0472">Membrane</keyword>
<feature type="transmembrane region" description="Helical" evidence="1">
    <location>
        <begin position="141"/>
        <end position="161"/>
    </location>
</feature>
<reference evidence="3" key="1">
    <citation type="submission" date="2020-02" db="EMBL/GenBank/DDBJ databases">
        <authorList>
            <person name="Meier V. D."/>
        </authorList>
    </citation>
    <scope>NUCLEOTIDE SEQUENCE</scope>
    <source>
        <strain evidence="3">AVDCRST_MAG87</strain>
    </source>
</reference>
<dbReference type="Pfam" id="PF07331">
    <property type="entry name" value="TctB"/>
    <property type="match status" value="1"/>
</dbReference>
<feature type="transmembrane region" description="Helical" evidence="1">
    <location>
        <begin position="95"/>
        <end position="112"/>
    </location>
</feature>
<gene>
    <name evidence="3" type="ORF">AVDCRST_MAG87-443</name>
</gene>
<keyword evidence="1" id="KW-1133">Transmembrane helix</keyword>
<dbReference type="EMBL" id="CADCWJ010000111">
    <property type="protein sequence ID" value="CAA9545631.1"/>
    <property type="molecule type" value="Genomic_DNA"/>
</dbReference>
<feature type="transmembrane region" description="Helical" evidence="1">
    <location>
        <begin position="117"/>
        <end position="135"/>
    </location>
</feature>
<protein>
    <recommendedName>
        <fullName evidence="2">DUF1468 domain-containing protein</fullName>
    </recommendedName>
</protein>
<evidence type="ECO:0000256" key="1">
    <source>
        <dbReference type="SAM" id="Phobius"/>
    </source>
</evidence>
<dbReference type="InterPro" id="IPR009936">
    <property type="entry name" value="DUF1468"/>
</dbReference>
<accession>A0A6J4UDR7</accession>
<keyword evidence="1" id="KW-0812">Transmembrane</keyword>